<dbReference type="GO" id="GO:0006886">
    <property type="term" value="P:intracellular protein transport"/>
    <property type="evidence" value="ECO:0000318"/>
    <property type="project" value="GO_Central"/>
</dbReference>
<evidence type="ECO:0000256" key="3">
    <source>
        <dbReference type="ARBA" id="ARBA00022927"/>
    </source>
</evidence>
<keyword evidence="6" id="KW-1133">Transmembrane helix</keyword>
<reference evidence="8 10" key="1">
    <citation type="journal article" date="2008" name="Science">
        <title>The Physcomitrella genome reveals evolutionary insights into the conquest of land by plants.</title>
        <authorList>
            <person name="Rensing S."/>
            <person name="Lang D."/>
            <person name="Zimmer A."/>
            <person name="Terry A."/>
            <person name="Salamov A."/>
            <person name="Shapiro H."/>
            <person name="Nishiyama T."/>
            <person name="Perroud P.-F."/>
            <person name="Lindquist E."/>
            <person name="Kamisugi Y."/>
            <person name="Tanahashi T."/>
            <person name="Sakakibara K."/>
            <person name="Fujita T."/>
            <person name="Oishi K."/>
            <person name="Shin-I T."/>
            <person name="Kuroki Y."/>
            <person name="Toyoda A."/>
            <person name="Suzuki Y."/>
            <person name="Hashimoto A."/>
            <person name="Yamaguchi K."/>
            <person name="Sugano A."/>
            <person name="Kohara Y."/>
            <person name="Fujiyama A."/>
            <person name="Anterola A."/>
            <person name="Aoki S."/>
            <person name="Ashton N."/>
            <person name="Barbazuk W.B."/>
            <person name="Barker E."/>
            <person name="Bennetzen J."/>
            <person name="Bezanilla M."/>
            <person name="Blankenship R."/>
            <person name="Cho S.H."/>
            <person name="Dutcher S."/>
            <person name="Estelle M."/>
            <person name="Fawcett J.A."/>
            <person name="Gundlach H."/>
            <person name="Hanada K."/>
            <person name="Heyl A."/>
            <person name="Hicks K.A."/>
            <person name="Hugh J."/>
            <person name="Lohr M."/>
            <person name="Mayer K."/>
            <person name="Melkozernov A."/>
            <person name="Murata T."/>
            <person name="Nelson D."/>
            <person name="Pils B."/>
            <person name="Prigge M."/>
            <person name="Reiss B."/>
            <person name="Renner T."/>
            <person name="Rombauts S."/>
            <person name="Rushton P."/>
            <person name="Sanderfoot A."/>
            <person name="Schween G."/>
            <person name="Shiu S.-H."/>
            <person name="Stueber K."/>
            <person name="Theodoulou F.L."/>
            <person name="Tu H."/>
            <person name="Van de Peer Y."/>
            <person name="Verrier P.J."/>
            <person name="Waters E."/>
            <person name="Wood A."/>
            <person name="Yang L."/>
            <person name="Cove D."/>
            <person name="Cuming A."/>
            <person name="Hasebe M."/>
            <person name="Lucas S."/>
            <person name="Mishler D.B."/>
            <person name="Reski R."/>
            <person name="Grigoriev I."/>
            <person name="Quatrano R.S."/>
            <person name="Boore J.L."/>
        </authorList>
    </citation>
    <scope>NUCLEOTIDE SEQUENCE [LARGE SCALE GENOMIC DNA]</scope>
    <source>
        <strain evidence="9 10">cv. Gransden 2004</strain>
    </source>
</reference>
<protein>
    <recommendedName>
        <fullName evidence="7">t-SNARE coiled-coil homology domain-containing protein</fullName>
    </recommendedName>
</protein>
<dbReference type="Pfam" id="PF05739">
    <property type="entry name" value="SNARE"/>
    <property type="match status" value="1"/>
</dbReference>
<dbReference type="AlphaFoldDB" id="A9RDB4"/>
<dbReference type="RefSeq" id="XP_024401982.1">
    <property type="nucleotide sequence ID" value="XM_024546214.2"/>
</dbReference>
<evidence type="ECO:0000313" key="9">
    <source>
        <dbReference type="EnsemblPlants" id="PAC:32981151.CDS.1"/>
    </source>
</evidence>
<sequence>MNDLLARGLNRGVRYDEDDRQNDLENGVKHFPPSVQLTNMKANTDGMGDFLRHIEVVQAEVNKMNQQLVSLQNVNEKSKGVYRADELKALRAQMDAEIASATKRARFIKVKLEELDRSNIEHRQVRGCEAGTASDRQRISLTENQRKKVKELMDAFQSLRSKMVDGYKETIERRYYTITGEQADEETIENLISTGESETLLQQAIREQGRGPVLEAVREIQERLDGVKEIEKHMLELHAIFMDISVLVSAQGDMINDIESNVQRSYSYIKKGGEHLEVAKRYQMSKRRTTIICVLLLIIIIAILVLVLVLKFK</sequence>
<dbReference type="CDD" id="cd00179">
    <property type="entry name" value="SynN"/>
    <property type="match status" value="1"/>
</dbReference>
<keyword evidence="6" id="KW-0812">Transmembrane</keyword>
<accession>A9RDB4</accession>
<dbReference type="SUPFAM" id="SSF47661">
    <property type="entry name" value="t-snare proteins"/>
    <property type="match status" value="1"/>
</dbReference>
<gene>
    <name evidence="9" type="primary">LOC112295070</name>
    <name evidence="8" type="ORF">PHYPA_023248</name>
</gene>
<dbReference type="InterPro" id="IPR045242">
    <property type="entry name" value="Syntaxin"/>
</dbReference>
<dbReference type="CDD" id="cd15848">
    <property type="entry name" value="SNARE_syntaxin1-like"/>
    <property type="match status" value="1"/>
</dbReference>
<dbReference type="Pfam" id="PF00804">
    <property type="entry name" value="Syntaxin"/>
    <property type="match status" value="1"/>
</dbReference>
<evidence type="ECO:0000256" key="2">
    <source>
        <dbReference type="ARBA" id="ARBA00022448"/>
    </source>
</evidence>
<dbReference type="GO" id="GO:0048278">
    <property type="term" value="P:vesicle docking"/>
    <property type="evidence" value="ECO:0000318"/>
    <property type="project" value="GO_Central"/>
</dbReference>
<keyword evidence="5" id="KW-0175">Coiled coil</keyword>
<dbReference type="HOGENOM" id="CLU_042423_1_1_1"/>
<organism evidence="8">
    <name type="scientific">Physcomitrium patens</name>
    <name type="common">Spreading-leaved earth moss</name>
    <name type="synonym">Physcomitrella patens</name>
    <dbReference type="NCBI Taxonomy" id="3218"/>
    <lineage>
        <taxon>Eukaryota</taxon>
        <taxon>Viridiplantae</taxon>
        <taxon>Streptophyta</taxon>
        <taxon>Embryophyta</taxon>
        <taxon>Bryophyta</taxon>
        <taxon>Bryophytina</taxon>
        <taxon>Bryopsida</taxon>
        <taxon>Funariidae</taxon>
        <taxon>Funariales</taxon>
        <taxon>Funariaceae</taxon>
        <taxon>Physcomitrium</taxon>
    </lineage>
</organism>
<keyword evidence="2" id="KW-0813">Transport</keyword>
<dbReference type="GO" id="GO:0005886">
    <property type="term" value="C:plasma membrane"/>
    <property type="evidence" value="ECO:0000318"/>
    <property type="project" value="GO_Central"/>
</dbReference>
<evidence type="ECO:0000256" key="6">
    <source>
        <dbReference type="SAM" id="Phobius"/>
    </source>
</evidence>
<dbReference type="PROSITE" id="PS50192">
    <property type="entry name" value="T_SNARE"/>
    <property type="match status" value="1"/>
</dbReference>
<feature type="coiled-coil region" evidence="5">
    <location>
        <begin position="54"/>
        <end position="104"/>
    </location>
</feature>
<reference evidence="8 10" key="2">
    <citation type="journal article" date="2018" name="Plant J.">
        <title>The Physcomitrella patens chromosome-scale assembly reveals moss genome structure and evolution.</title>
        <authorList>
            <person name="Lang D."/>
            <person name="Ullrich K.K."/>
            <person name="Murat F."/>
            <person name="Fuchs J."/>
            <person name="Jenkins J."/>
            <person name="Haas F.B."/>
            <person name="Piednoel M."/>
            <person name="Gundlach H."/>
            <person name="Van Bel M."/>
            <person name="Meyberg R."/>
            <person name="Vives C."/>
            <person name="Morata J."/>
            <person name="Symeonidi A."/>
            <person name="Hiss M."/>
            <person name="Muchero W."/>
            <person name="Kamisugi Y."/>
            <person name="Saleh O."/>
            <person name="Blanc G."/>
            <person name="Decker E.L."/>
            <person name="van Gessel N."/>
            <person name="Grimwood J."/>
            <person name="Hayes R.D."/>
            <person name="Graham S.W."/>
            <person name="Gunter L.E."/>
            <person name="McDaniel S.F."/>
            <person name="Hoernstein S.N.W."/>
            <person name="Larsson A."/>
            <person name="Li F.W."/>
            <person name="Perroud P.F."/>
            <person name="Phillips J."/>
            <person name="Ranjan P."/>
            <person name="Rokshar D.S."/>
            <person name="Rothfels C.J."/>
            <person name="Schneider L."/>
            <person name="Shu S."/>
            <person name="Stevenson D.W."/>
            <person name="Thummler F."/>
            <person name="Tillich M."/>
            <person name="Villarreal Aguilar J.C."/>
            <person name="Widiez T."/>
            <person name="Wong G.K."/>
            <person name="Wymore A."/>
            <person name="Zhang Y."/>
            <person name="Zimmer A.D."/>
            <person name="Quatrano R.S."/>
            <person name="Mayer K.F.X."/>
            <person name="Goodstein D."/>
            <person name="Casacuberta J.M."/>
            <person name="Vandepoele K."/>
            <person name="Reski R."/>
            <person name="Cuming A.C."/>
            <person name="Tuskan G.A."/>
            <person name="Maumus F."/>
            <person name="Salse J."/>
            <person name="Schmutz J."/>
            <person name="Rensing S.A."/>
        </authorList>
    </citation>
    <scope>NUCLEOTIDE SEQUENCE [LARGE SCALE GENOMIC DNA]</scope>
    <source>
        <strain evidence="9 10">cv. Gransden 2004</strain>
    </source>
</reference>
<dbReference type="GO" id="GO:0006906">
    <property type="term" value="P:vesicle fusion"/>
    <property type="evidence" value="ECO:0000318"/>
    <property type="project" value="GO_Central"/>
</dbReference>
<evidence type="ECO:0000256" key="1">
    <source>
        <dbReference type="ARBA" id="ARBA00009063"/>
    </source>
</evidence>
<dbReference type="STRING" id="3218.A9RDB4"/>
<dbReference type="eggNOG" id="KOG0810">
    <property type="taxonomic scope" value="Eukaryota"/>
</dbReference>
<dbReference type="PROSITE" id="PS00914">
    <property type="entry name" value="SYNTAXIN"/>
    <property type="match status" value="1"/>
</dbReference>
<dbReference type="InterPro" id="IPR006011">
    <property type="entry name" value="Syntaxin_N"/>
</dbReference>
<dbReference type="PANTHER" id="PTHR19957">
    <property type="entry name" value="SYNTAXIN"/>
    <property type="match status" value="1"/>
</dbReference>
<feature type="domain" description="T-SNARE coiled-coil homology" evidence="7">
    <location>
        <begin position="217"/>
        <end position="279"/>
    </location>
</feature>
<dbReference type="Proteomes" id="UP000006727">
    <property type="component" value="Chromosome 18"/>
</dbReference>
<dbReference type="InterPro" id="IPR000727">
    <property type="entry name" value="T_SNARE_dom"/>
</dbReference>
<dbReference type="SMART" id="SM00503">
    <property type="entry name" value="SynN"/>
    <property type="match status" value="1"/>
</dbReference>
<dbReference type="EnsemblPlants" id="Pp3c18_17330V3.2">
    <property type="protein sequence ID" value="PAC:32981152.CDS.1"/>
    <property type="gene ID" value="Pp3c18_17330"/>
</dbReference>
<dbReference type="EnsemblPlants" id="Pp3c18_17330V3.1">
    <property type="protein sequence ID" value="PAC:32981151.CDS.1"/>
    <property type="gene ID" value="Pp3c18_17330"/>
</dbReference>
<proteinExistence type="inferred from homology"/>
<dbReference type="PANTHER" id="PTHR19957:SF251">
    <property type="entry name" value="SYNTAXIN-RELATED PROTEIN KNOLLE"/>
    <property type="match status" value="1"/>
</dbReference>
<evidence type="ECO:0000256" key="5">
    <source>
        <dbReference type="SAM" id="Coils"/>
    </source>
</evidence>
<dbReference type="EMBL" id="ABEU02000018">
    <property type="protein sequence ID" value="PNR35348.1"/>
    <property type="molecule type" value="Genomic_DNA"/>
</dbReference>
<keyword evidence="3" id="KW-0653">Protein transport</keyword>
<reference evidence="9" key="3">
    <citation type="submission" date="2020-12" db="UniProtKB">
        <authorList>
            <consortium name="EnsemblPlants"/>
        </authorList>
    </citation>
    <scope>IDENTIFICATION</scope>
</reference>
<dbReference type="Gramene" id="Pp3c18_17330V3.1">
    <property type="protein sequence ID" value="PAC:32981151.CDS.1"/>
    <property type="gene ID" value="Pp3c18_17330"/>
</dbReference>
<feature type="transmembrane region" description="Helical" evidence="6">
    <location>
        <begin position="290"/>
        <end position="310"/>
    </location>
</feature>
<comment type="similarity">
    <text evidence="1 4">Belongs to the syntaxin family.</text>
</comment>
<dbReference type="SMART" id="SM00397">
    <property type="entry name" value="t_SNARE"/>
    <property type="match status" value="1"/>
</dbReference>
<name>A9RDB4_PHYPA</name>
<dbReference type="OrthoDB" id="10255013at2759"/>
<evidence type="ECO:0000259" key="7">
    <source>
        <dbReference type="PROSITE" id="PS50192"/>
    </source>
</evidence>
<dbReference type="GO" id="GO:0012505">
    <property type="term" value="C:endomembrane system"/>
    <property type="evidence" value="ECO:0000318"/>
    <property type="project" value="GO_Central"/>
</dbReference>
<dbReference type="Gene3D" id="1.20.58.70">
    <property type="match status" value="1"/>
</dbReference>
<dbReference type="GO" id="GO:0005484">
    <property type="term" value="F:SNAP receptor activity"/>
    <property type="evidence" value="ECO:0000318"/>
    <property type="project" value="GO_Central"/>
</dbReference>
<dbReference type="FunFam" id="1.20.58.70:FF:000003">
    <property type="entry name" value="Qa-SNARE, Sso1/Syntaxin1-type, SYP12A-group"/>
    <property type="match status" value="1"/>
</dbReference>
<keyword evidence="10" id="KW-1185">Reference proteome</keyword>
<dbReference type="PaxDb" id="3218-PP1S3_24V6.1"/>
<dbReference type="Gene3D" id="1.20.5.110">
    <property type="match status" value="1"/>
</dbReference>
<dbReference type="InterPro" id="IPR010989">
    <property type="entry name" value="SNARE"/>
</dbReference>
<evidence type="ECO:0000313" key="8">
    <source>
        <dbReference type="EMBL" id="PNR35348.1"/>
    </source>
</evidence>
<evidence type="ECO:0000256" key="4">
    <source>
        <dbReference type="RuleBase" id="RU003858"/>
    </source>
</evidence>
<dbReference type="GO" id="GO:0000149">
    <property type="term" value="F:SNARE binding"/>
    <property type="evidence" value="ECO:0000318"/>
    <property type="project" value="GO_Central"/>
</dbReference>
<dbReference type="Gramene" id="Pp3c18_17330V3.2">
    <property type="protein sequence ID" value="PAC:32981152.CDS.1"/>
    <property type="gene ID" value="Pp3c18_17330"/>
</dbReference>
<dbReference type="GeneID" id="112295070"/>
<dbReference type="GO" id="GO:0006887">
    <property type="term" value="P:exocytosis"/>
    <property type="evidence" value="ECO:0000318"/>
    <property type="project" value="GO_Central"/>
</dbReference>
<dbReference type="InterPro" id="IPR006012">
    <property type="entry name" value="Syntaxin/epimorphin_CS"/>
</dbReference>
<dbReference type="GO" id="GO:0031201">
    <property type="term" value="C:SNARE complex"/>
    <property type="evidence" value="ECO:0000318"/>
    <property type="project" value="GO_Central"/>
</dbReference>
<keyword evidence="6" id="KW-0472">Membrane</keyword>
<evidence type="ECO:0000313" key="10">
    <source>
        <dbReference type="Proteomes" id="UP000006727"/>
    </source>
</evidence>
<dbReference type="FunFam" id="1.20.5.110:FF:000008">
    <property type="entry name" value="Syntaxin 132"/>
    <property type="match status" value="1"/>
</dbReference>